<sequence>MQLLKLVHLQPVFHAKRSHRNKSERCSEEWLPRSATRESLSAATEIQCRQPLIFRDFNRNSGFSAEGNLRIQGWSNGTDEKETRKDIKT</sequence>
<feature type="region of interest" description="Disordered" evidence="1">
    <location>
        <begin position="68"/>
        <end position="89"/>
    </location>
</feature>
<organism evidence="2">
    <name type="scientific">Ovis aries</name>
    <name type="common">Sheep</name>
    <dbReference type="NCBI Taxonomy" id="9940"/>
    <lineage>
        <taxon>Eukaryota</taxon>
        <taxon>Metazoa</taxon>
        <taxon>Chordata</taxon>
        <taxon>Craniata</taxon>
        <taxon>Vertebrata</taxon>
        <taxon>Euteleostomi</taxon>
        <taxon>Mammalia</taxon>
        <taxon>Eutheria</taxon>
        <taxon>Laurasiatheria</taxon>
        <taxon>Artiodactyla</taxon>
        <taxon>Ruminantia</taxon>
        <taxon>Pecora</taxon>
        <taxon>Bovidae</taxon>
        <taxon>Caprinae</taxon>
        <taxon>Ovis</taxon>
    </lineage>
</organism>
<feature type="compositionally biased region" description="Basic and acidic residues" evidence="1">
    <location>
        <begin position="78"/>
        <end position="89"/>
    </location>
</feature>
<dbReference type="AlphaFoldDB" id="G0ZSA4"/>
<name>G0ZSA4_SHEEP</name>
<proteinExistence type="evidence at transcript level"/>
<evidence type="ECO:0000313" key="2">
    <source>
        <dbReference type="EMBL" id="AEL89291.1"/>
    </source>
</evidence>
<dbReference type="EMBL" id="JF330782">
    <property type="protein sequence ID" value="AEL89291.1"/>
    <property type="molecule type" value="mRNA"/>
</dbReference>
<accession>G0ZSA4</accession>
<reference evidence="2" key="1">
    <citation type="journal article" date="2011" name="Yi Chuan">
        <title>Confirmation and expression analysis of three predicted genes in sheep MHC region.</title>
        <authorList>
            <person name="Jiao S.S."/>
            <person name="Liu K."/>
            <person name="Li G."/>
            <person name="Gao J.F."/>
            <person name="Ma R.L."/>
        </authorList>
    </citation>
    <scope>NUCLEOTIDE SEQUENCE</scope>
</reference>
<protein>
    <submittedName>
        <fullName evidence="2">N2</fullName>
    </submittedName>
</protein>
<reference evidence="2" key="2">
    <citation type="submission" date="2011-02" db="EMBL/GenBank/DDBJ databases">
        <title>Cloning and Characterization of Novel Ovine Genes in OLA.</title>
        <authorList>
            <person name="Jiao S."/>
            <person name="Liu K."/>
            <person name="Li G."/>
            <person name="Gao J."/>
            <person name="Ma R.Z."/>
        </authorList>
    </citation>
    <scope>NUCLEOTIDE SEQUENCE</scope>
</reference>
<evidence type="ECO:0000256" key="1">
    <source>
        <dbReference type="SAM" id="MobiDB-lite"/>
    </source>
</evidence>